<dbReference type="RefSeq" id="WP_188369136.1">
    <property type="nucleotide sequence ID" value="NZ_BMFH01000001.1"/>
</dbReference>
<keyword evidence="8" id="KW-1185">Reference proteome</keyword>
<evidence type="ECO:0000313" key="8">
    <source>
        <dbReference type="Proteomes" id="UP000625780"/>
    </source>
</evidence>
<comment type="subcellular location">
    <subcellularLocation>
        <location evidence="1">Cell membrane</location>
        <topology evidence="1">Multi-pass membrane protein</topology>
    </subcellularLocation>
</comment>
<dbReference type="PANTHER" id="PTHR30250">
    <property type="entry name" value="PST FAMILY PREDICTED COLANIC ACID TRANSPORTER"/>
    <property type="match status" value="1"/>
</dbReference>
<evidence type="ECO:0000256" key="5">
    <source>
        <dbReference type="ARBA" id="ARBA00023136"/>
    </source>
</evidence>
<feature type="transmembrane region" description="Helical" evidence="6">
    <location>
        <begin position="463"/>
        <end position="480"/>
    </location>
</feature>
<reference evidence="8" key="1">
    <citation type="journal article" date="2019" name="Int. J. Syst. Evol. Microbiol.">
        <title>The Global Catalogue of Microorganisms (GCM) 10K type strain sequencing project: providing services to taxonomists for standard genome sequencing and annotation.</title>
        <authorList>
            <consortium name="The Broad Institute Genomics Platform"/>
            <consortium name="The Broad Institute Genome Sequencing Center for Infectious Disease"/>
            <person name="Wu L."/>
            <person name="Ma J."/>
        </authorList>
    </citation>
    <scope>NUCLEOTIDE SEQUENCE [LARGE SCALE GENOMIC DNA]</scope>
    <source>
        <strain evidence="8">CGMCC 1.12606</strain>
    </source>
</reference>
<proteinExistence type="predicted"/>
<dbReference type="Pfam" id="PF01943">
    <property type="entry name" value="Polysacc_synt"/>
    <property type="match status" value="1"/>
</dbReference>
<feature type="transmembrane region" description="Helical" evidence="6">
    <location>
        <begin position="251"/>
        <end position="273"/>
    </location>
</feature>
<feature type="transmembrane region" description="Helical" evidence="6">
    <location>
        <begin position="184"/>
        <end position="206"/>
    </location>
</feature>
<feature type="transmembrane region" description="Helical" evidence="6">
    <location>
        <begin position="160"/>
        <end position="178"/>
    </location>
</feature>
<feature type="transmembrane region" description="Helical" evidence="6">
    <location>
        <begin position="311"/>
        <end position="336"/>
    </location>
</feature>
<keyword evidence="5 6" id="KW-0472">Membrane</keyword>
<evidence type="ECO:0000256" key="3">
    <source>
        <dbReference type="ARBA" id="ARBA00022692"/>
    </source>
</evidence>
<protein>
    <submittedName>
        <fullName evidence="7">Teichoic acid transporter</fullName>
    </submittedName>
</protein>
<feature type="transmembrane region" description="Helical" evidence="6">
    <location>
        <begin position="439"/>
        <end position="457"/>
    </location>
</feature>
<dbReference type="PANTHER" id="PTHR30250:SF26">
    <property type="entry name" value="PSMA PROTEIN"/>
    <property type="match status" value="1"/>
</dbReference>
<dbReference type="Proteomes" id="UP000625780">
    <property type="component" value="Unassembled WGS sequence"/>
</dbReference>
<sequence>MKIDQLKGGAALSYVNIFLTNIIGLLITPFIIRSLGSAEYGLYTMIGALVGYMSVLDFGLNNTVIRYVAKYRSQKDSKGEENFLAHSLIMYACISTLIVAIGIVIYSQLELWYQDTLTIEQIQKAKIMMLILIFNLAISLPGGTFRAICSGYEEFILPKVVNIIRYLLRSILVVGLLYLGGDSIGLVILDTIMNIAIIIANAFIVFRKLKVTFKLHQFNIRLFRSILGFSLWIFVFALVHQLRWQAGQMIIGLYYTTSIVAIYAVGITLGNYYGAFSSAIESVFLPRAIQMTVRQESKKSMTEMFIKVSRVILIVLLFIFGGFVLVGRDFIYFWVGPEYMEAYYYVVLMMIGLTPILSQGFANNILEAKNLLSYRGRLLLTLTIVGTILATLMVQEYGVITFIWVTVIFMIMERIIMIPYYTKYANLNMKKYYKSISPLVIYCFILLLVFVPLNQFITEHNVYYFLGKILIYSCFYAFFLKQVTTSFEKDLINKVKMRILTIGLLQHKKKS</sequence>
<keyword evidence="3 6" id="KW-0812">Transmembrane</keyword>
<feature type="transmembrane region" description="Helical" evidence="6">
    <location>
        <begin position="12"/>
        <end position="32"/>
    </location>
</feature>
<comment type="caution">
    <text evidence="7">The sequence shown here is derived from an EMBL/GenBank/DDBJ whole genome shotgun (WGS) entry which is preliminary data.</text>
</comment>
<keyword evidence="2" id="KW-1003">Cell membrane</keyword>
<gene>
    <name evidence="7" type="ORF">GCM10011361_05090</name>
</gene>
<organism evidence="7 8">
    <name type="scientific">Muriicola marianensis</name>
    <dbReference type="NCBI Taxonomy" id="1324801"/>
    <lineage>
        <taxon>Bacteria</taxon>
        <taxon>Pseudomonadati</taxon>
        <taxon>Bacteroidota</taxon>
        <taxon>Flavobacteriia</taxon>
        <taxon>Flavobacteriales</taxon>
        <taxon>Flavobacteriaceae</taxon>
        <taxon>Muriicola</taxon>
    </lineage>
</organism>
<evidence type="ECO:0000256" key="6">
    <source>
        <dbReference type="SAM" id="Phobius"/>
    </source>
</evidence>
<feature type="transmembrane region" description="Helical" evidence="6">
    <location>
        <begin position="88"/>
        <end position="107"/>
    </location>
</feature>
<dbReference type="InterPro" id="IPR002797">
    <property type="entry name" value="Polysacc_synth"/>
</dbReference>
<feature type="transmembrane region" description="Helical" evidence="6">
    <location>
        <begin position="378"/>
        <end position="394"/>
    </location>
</feature>
<evidence type="ECO:0000256" key="2">
    <source>
        <dbReference type="ARBA" id="ARBA00022475"/>
    </source>
</evidence>
<dbReference type="EMBL" id="BMFH01000001">
    <property type="protein sequence ID" value="GGD40920.1"/>
    <property type="molecule type" value="Genomic_DNA"/>
</dbReference>
<feature type="transmembrane region" description="Helical" evidence="6">
    <location>
        <begin position="342"/>
        <end position="366"/>
    </location>
</feature>
<accession>A0ABQ1QQE1</accession>
<evidence type="ECO:0000256" key="1">
    <source>
        <dbReference type="ARBA" id="ARBA00004651"/>
    </source>
</evidence>
<keyword evidence="4 6" id="KW-1133">Transmembrane helix</keyword>
<feature type="transmembrane region" description="Helical" evidence="6">
    <location>
        <begin position="44"/>
        <end position="68"/>
    </location>
</feature>
<dbReference type="InterPro" id="IPR050833">
    <property type="entry name" value="Poly_Biosynth_Transport"/>
</dbReference>
<evidence type="ECO:0000256" key="4">
    <source>
        <dbReference type="ARBA" id="ARBA00022989"/>
    </source>
</evidence>
<feature type="transmembrane region" description="Helical" evidence="6">
    <location>
        <begin position="127"/>
        <end position="148"/>
    </location>
</feature>
<feature type="transmembrane region" description="Helical" evidence="6">
    <location>
        <begin position="218"/>
        <end position="239"/>
    </location>
</feature>
<evidence type="ECO:0000313" key="7">
    <source>
        <dbReference type="EMBL" id="GGD40920.1"/>
    </source>
</evidence>
<feature type="transmembrane region" description="Helical" evidence="6">
    <location>
        <begin position="400"/>
        <end position="418"/>
    </location>
</feature>
<name>A0ABQ1QQE1_9FLAO</name>